<sequence length="193" mass="21645">MFQKLYRWTLTLAESRHAPLALGIIAFAESSFFPVPPDVILVPMSIARPAKAWTYALICTLGSVLGALLGYAIGALLFETVGKWLIHVYGYGARVDEMRELYAKWGWAVILIKGFTPIPFKLVTITSGLLAYSLPLFVLLSLMTRGARFFALALLLKYYGEPIKDLLDKYFAWFLLILVIVVILGFWIATHLV</sequence>
<keyword evidence="1" id="KW-1133">Transmembrane helix</keyword>
<dbReference type="Pfam" id="PF09335">
    <property type="entry name" value="VTT_dom"/>
    <property type="match status" value="1"/>
</dbReference>
<feature type="domain" description="VTT" evidence="2">
    <location>
        <begin position="36"/>
        <end position="155"/>
    </location>
</feature>
<keyword evidence="4" id="KW-1185">Reference proteome</keyword>
<dbReference type="InterPro" id="IPR032816">
    <property type="entry name" value="VTT_dom"/>
</dbReference>
<protein>
    <submittedName>
        <fullName evidence="3">Cytochrome B</fullName>
    </submittedName>
</protein>
<evidence type="ECO:0000256" key="1">
    <source>
        <dbReference type="SAM" id="Phobius"/>
    </source>
</evidence>
<dbReference type="RefSeq" id="WP_174511014.1">
    <property type="nucleotide sequence ID" value="NZ_CABFMQ020000001.1"/>
</dbReference>
<organism evidence="3 4">
    <name type="scientific">Methylocella tundrae</name>
    <dbReference type="NCBI Taxonomy" id="227605"/>
    <lineage>
        <taxon>Bacteria</taxon>
        <taxon>Pseudomonadati</taxon>
        <taxon>Pseudomonadota</taxon>
        <taxon>Alphaproteobacteria</taxon>
        <taxon>Hyphomicrobiales</taxon>
        <taxon>Beijerinckiaceae</taxon>
        <taxon>Methylocella</taxon>
    </lineage>
</organism>
<dbReference type="Proteomes" id="UP000485880">
    <property type="component" value="Unassembled WGS sequence"/>
</dbReference>
<reference evidence="3 4" key="1">
    <citation type="submission" date="2019-05" db="EMBL/GenBank/DDBJ databases">
        <authorList>
            <person name="Farhan Ul Haque M."/>
        </authorList>
    </citation>
    <scope>NUCLEOTIDE SEQUENCE [LARGE SCALE GENOMIC DNA]</scope>
    <source>
        <strain evidence="3">2</strain>
    </source>
</reference>
<evidence type="ECO:0000313" key="4">
    <source>
        <dbReference type="Proteomes" id="UP000485880"/>
    </source>
</evidence>
<keyword evidence="1" id="KW-0812">Transmembrane</keyword>
<evidence type="ECO:0000313" key="3">
    <source>
        <dbReference type="EMBL" id="VTZ48462.1"/>
    </source>
</evidence>
<feature type="transmembrane region" description="Helical" evidence="1">
    <location>
        <begin position="53"/>
        <end position="78"/>
    </location>
</feature>
<dbReference type="InterPro" id="IPR051311">
    <property type="entry name" value="DedA_domain"/>
</dbReference>
<dbReference type="AlphaFoldDB" id="A0A8B6M2T9"/>
<feature type="transmembrane region" description="Helical" evidence="1">
    <location>
        <begin position="20"/>
        <end position="41"/>
    </location>
</feature>
<dbReference type="GO" id="GO:0005886">
    <property type="term" value="C:plasma membrane"/>
    <property type="evidence" value="ECO:0007669"/>
    <property type="project" value="TreeGrafter"/>
</dbReference>
<dbReference type="EMBL" id="CABFMQ020000001">
    <property type="protein sequence ID" value="VTZ48462.1"/>
    <property type="molecule type" value="Genomic_DNA"/>
</dbReference>
<feature type="transmembrane region" description="Helical" evidence="1">
    <location>
        <begin position="170"/>
        <end position="189"/>
    </location>
</feature>
<comment type="caution">
    <text evidence="3">The sequence shown here is derived from an EMBL/GenBank/DDBJ whole genome shotgun (WGS) entry which is preliminary data.</text>
</comment>
<evidence type="ECO:0000259" key="2">
    <source>
        <dbReference type="Pfam" id="PF09335"/>
    </source>
</evidence>
<accession>A0A8B6M2T9</accession>
<gene>
    <name evidence="3" type="ORF">MPC4_10417</name>
</gene>
<name>A0A8B6M2T9_METTU</name>
<proteinExistence type="predicted"/>
<dbReference type="PANTHER" id="PTHR42709">
    <property type="entry name" value="ALKALINE PHOSPHATASE LIKE PROTEIN"/>
    <property type="match status" value="1"/>
</dbReference>
<keyword evidence="1" id="KW-0472">Membrane</keyword>
<dbReference type="PANTHER" id="PTHR42709:SF11">
    <property type="entry name" value="DEDA FAMILY PROTEIN"/>
    <property type="match status" value="1"/>
</dbReference>